<protein>
    <submittedName>
        <fullName evidence="3">CHAT domain-containing protein</fullName>
    </submittedName>
</protein>
<sequence>MSDRPDLLSVGGAPTGDADVGQEAARTRDEPDSVRLDDLTRRFDEALALTAASLPAQVLTIGSAALEEVEKILASPGLRAADETRGLVLRARLLLTTSGASYDLDADRAASLDRLDRAADSARRAGADDVVMAVHGQRAYIAMRAGDAETATAEYDRAVALIAAAEPRDACVLLLNRGCLSLEQGRLAQARHDFEDCVDRARSAGLPGLVHRASHNLAYGEFLGGDLPRAFAMFDAAEELLTYEGASEDQPVVALDRAQVFVEAGLLSEADAQLRSARASFEERGFGHERGEVDLLRARVALLLDDPGQGLALARAARLTFAKRQNAVWKVRADLVVHQALVALHEAREPVRTRSLLAVAARVEILAAEAGALARSAGAEVARDARVLAAQAYVRGGALRRAQSLLEGIDSSYSTDGDGPLALPGRGSLPRQLHRVLVGAHLAFAQGDRSGGRSQVAAGQALLGGYRAQFGSVDAVTASSIHGLRLIEADLADALASGSADLVLETVERGRAAFAGPAGVRPDVDPAVAEATSRLRQLSEQLRLLPADADPHESARLSAEASGVRQEVRAMGWRRGSGHEAPTAMTMDQVQAQVAARGDLTVINFMALHGVLHAVVVDRLGARLEVVGPAAAIDEQVRRVRGDLAAMANTLIPEGLRATAVRSLRSGAARLDEVLLAGVRERGPLHVVAPGFLLALPWQELPSRRGLATSAGSHLLDLPPEPGPRRRAAVGGVTAVAGPQVRLAGREAEAVAGLWPGAEVLDGAAATTTALVRALGARDVVHLAAHGTHVVANPLFSSVRLSDGPLFAYELEGMRLHPTVVVLSACEVGQVTPTPGGQVLGFASVLLRLGVQTVVAAVGPVDDAVAHAAMSRFHERLRGGATPQDSLADAAAASDVPLPFVCFASTLHIGPAGVSTGDALASR</sequence>
<accession>A0A1G6K977</accession>
<evidence type="ECO:0000313" key="4">
    <source>
        <dbReference type="Proteomes" id="UP000199039"/>
    </source>
</evidence>
<evidence type="ECO:0000256" key="1">
    <source>
        <dbReference type="SAM" id="MobiDB-lite"/>
    </source>
</evidence>
<keyword evidence="4" id="KW-1185">Reference proteome</keyword>
<dbReference type="OrthoDB" id="9761935at2"/>
<proteinExistence type="predicted"/>
<dbReference type="Gene3D" id="1.25.40.10">
    <property type="entry name" value="Tetratricopeptide repeat domain"/>
    <property type="match status" value="1"/>
</dbReference>
<dbReference type="InterPro" id="IPR024983">
    <property type="entry name" value="CHAT_dom"/>
</dbReference>
<feature type="region of interest" description="Disordered" evidence="1">
    <location>
        <begin position="1"/>
        <end position="31"/>
    </location>
</feature>
<organism evidence="3 4">
    <name type="scientific">Sanguibacter gelidistatuariae</name>
    <dbReference type="NCBI Taxonomy" id="1814289"/>
    <lineage>
        <taxon>Bacteria</taxon>
        <taxon>Bacillati</taxon>
        <taxon>Actinomycetota</taxon>
        <taxon>Actinomycetes</taxon>
        <taxon>Micrococcales</taxon>
        <taxon>Sanguibacteraceae</taxon>
        <taxon>Sanguibacter</taxon>
    </lineage>
</organism>
<reference evidence="3 4" key="1">
    <citation type="submission" date="2016-09" db="EMBL/GenBank/DDBJ databases">
        <authorList>
            <person name="Capua I."/>
            <person name="De Benedictis P."/>
            <person name="Joannis T."/>
            <person name="Lombin L.H."/>
            <person name="Cattoli G."/>
        </authorList>
    </citation>
    <scope>NUCLEOTIDE SEQUENCE [LARGE SCALE GENOMIC DNA]</scope>
    <source>
        <strain evidence="3 4">ISLP-3</strain>
    </source>
</reference>
<evidence type="ECO:0000259" key="2">
    <source>
        <dbReference type="Pfam" id="PF12770"/>
    </source>
</evidence>
<dbReference type="InterPro" id="IPR011990">
    <property type="entry name" value="TPR-like_helical_dom_sf"/>
</dbReference>
<name>A0A1G6K977_9MICO</name>
<feature type="domain" description="CHAT" evidence="2">
    <location>
        <begin position="679"/>
        <end position="890"/>
    </location>
</feature>
<dbReference type="STRING" id="1814289.SAMN05216410_1535"/>
<dbReference type="AlphaFoldDB" id="A0A1G6K977"/>
<gene>
    <name evidence="3" type="ORF">SAMN05216410_1535</name>
</gene>
<dbReference type="SUPFAM" id="SSF48452">
    <property type="entry name" value="TPR-like"/>
    <property type="match status" value="1"/>
</dbReference>
<dbReference type="RefSeq" id="WP_093182110.1">
    <property type="nucleotide sequence ID" value="NZ_FMYH01000002.1"/>
</dbReference>
<evidence type="ECO:0000313" key="3">
    <source>
        <dbReference type="EMBL" id="SDC27570.1"/>
    </source>
</evidence>
<dbReference type="Proteomes" id="UP000199039">
    <property type="component" value="Unassembled WGS sequence"/>
</dbReference>
<dbReference type="Pfam" id="PF12770">
    <property type="entry name" value="CHAT"/>
    <property type="match status" value="1"/>
</dbReference>
<dbReference type="EMBL" id="FMYH01000002">
    <property type="protein sequence ID" value="SDC27570.1"/>
    <property type="molecule type" value="Genomic_DNA"/>
</dbReference>